<proteinExistence type="inferred from homology"/>
<comment type="catalytic activity">
    <reaction evidence="14">
        <text>a very-long-chain (3R)-3-hydroxyacyl-CoA = a very-long-chain (2E)-enoyl-CoA + H2O</text>
        <dbReference type="Rhea" id="RHEA:45812"/>
        <dbReference type="ChEBI" id="CHEBI:15377"/>
        <dbReference type="ChEBI" id="CHEBI:83728"/>
        <dbReference type="ChEBI" id="CHEBI:85440"/>
        <dbReference type="EC" id="4.2.1.134"/>
    </reaction>
    <physiologicalReaction direction="left-to-right" evidence="14">
        <dbReference type="Rhea" id="RHEA:45813"/>
    </physiologicalReaction>
</comment>
<gene>
    <name evidence="17" type="primary">LOC115804612</name>
</gene>
<dbReference type="GO" id="GO:0030497">
    <property type="term" value="P:fatty acid elongation"/>
    <property type="evidence" value="ECO:0007669"/>
    <property type="project" value="TreeGrafter"/>
</dbReference>
<dbReference type="Proteomes" id="UP000504632">
    <property type="component" value="Chromosome 2"/>
</dbReference>
<evidence type="ECO:0000256" key="10">
    <source>
        <dbReference type="ARBA" id="ARBA00023136"/>
    </source>
</evidence>
<keyword evidence="11 15" id="KW-0275">Fatty acid biosynthesis</keyword>
<name>A0A6J2ULP7_CHACN</name>
<keyword evidence="7 15" id="KW-0276">Fatty acid metabolism</keyword>
<dbReference type="RefSeq" id="XP_030620984.1">
    <property type="nucleotide sequence ID" value="XM_030765124.1"/>
</dbReference>
<evidence type="ECO:0000256" key="7">
    <source>
        <dbReference type="ARBA" id="ARBA00022832"/>
    </source>
</evidence>
<evidence type="ECO:0000256" key="2">
    <source>
        <dbReference type="ARBA" id="ARBA00005194"/>
    </source>
</evidence>
<evidence type="ECO:0000256" key="6">
    <source>
        <dbReference type="ARBA" id="ARBA00022692"/>
    </source>
</evidence>
<accession>A0A6J2ULP7</accession>
<evidence type="ECO:0000256" key="3">
    <source>
        <dbReference type="ARBA" id="ARBA00007811"/>
    </source>
</evidence>
<dbReference type="EC" id="4.2.1.134" evidence="4 15"/>
<organism evidence="16 17">
    <name type="scientific">Chanos chanos</name>
    <name type="common">Milkfish</name>
    <name type="synonym">Mugil chanos</name>
    <dbReference type="NCBI Taxonomy" id="29144"/>
    <lineage>
        <taxon>Eukaryota</taxon>
        <taxon>Metazoa</taxon>
        <taxon>Chordata</taxon>
        <taxon>Craniata</taxon>
        <taxon>Vertebrata</taxon>
        <taxon>Euteleostomi</taxon>
        <taxon>Actinopterygii</taxon>
        <taxon>Neopterygii</taxon>
        <taxon>Teleostei</taxon>
        <taxon>Ostariophysi</taxon>
        <taxon>Gonorynchiformes</taxon>
        <taxon>Chanidae</taxon>
        <taxon>Chanos</taxon>
    </lineage>
</organism>
<evidence type="ECO:0000256" key="4">
    <source>
        <dbReference type="ARBA" id="ARBA00013122"/>
    </source>
</evidence>
<dbReference type="Pfam" id="PF04387">
    <property type="entry name" value="PTPLA"/>
    <property type="match status" value="1"/>
</dbReference>
<evidence type="ECO:0000256" key="14">
    <source>
        <dbReference type="ARBA" id="ARBA00023727"/>
    </source>
</evidence>
<comment type="function">
    <text evidence="15">Catalyzes the third of the four reactions of the long-chain fatty acids elongation cycle. This endoplasmic reticulum-bound enzymatic process, allows the addition of two carbons to the chain of long- and very long-chain fatty acids/VLCFAs per cycle. This enzyme catalyzes the dehydration of the 3-hydroxyacyl-CoA intermediate into trans-2,3-enoyl-CoA, within each cycle of fatty acid elongation. Thereby, it participates to the production of VLCFAs of different chain lengths that are involved in multiple biological processes as precursors of membrane lipids and lipid mediators.</text>
</comment>
<dbReference type="PANTHER" id="PTHR11035">
    <property type="entry name" value="VERY-LONG-CHAIN (3R)-3-HYDROXYACYL-COA DEHYDRATASE"/>
    <property type="match status" value="1"/>
</dbReference>
<comment type="pathway">
    <text evidence="2 15">Lipid metabolism; fatty acid biosynthesis.</text>
</comment>
<evidence type="ECO:0000256" key="5">
    <source>
        <dbReference type="ARBA" id="ARBA00022516"/>
    </source>
</evidence>
<keyword evidence="8 15" id="KW-1133">Transmembrane helix</keyword>
<reference evidence="17" key="1">
    <citation type="submission" date="2025-08" db="UniProtKB">
        <authorList>
            <consortium name="RefSeq"/>
        </authorList>
    </citation>
    <scope>IDENTIFICATION</scope>
</reference>
<comment type="caution">
    <text evidence="15">Lacks conserved residue(s) required for the propagation of feature annotation.</text>
</comment>
<keyword evidence="6 15" id="KW-0812">Transmembrane</keyword>
<feature type="transmembrane region" description="Helical" evidence="15">
    <location>
        <begin position="142"/>
        <end position="165"/>
    </location>
</feature>
<comment type="catalytic activity">
    <reaction evidence="13">
        <text>(3R)-hydroxyhexadecanoyl-CoA = (2E)-hexadecenoyl-CoA + H2O</text>
        <dbReference type="Rhea" id="RHEA:39159"/>
        <dbReference type="ChEBI" id="CHEBI:15377"/>
        <dbReference type="ChEBI" id="CHEBI:61526"/>
        <dbReference type="ChEBI" id="CHEBI:74278"/>
    </reaction>
    <physiologicalReaction direction="left-to-right" evidence="13">
        <dbReference type="Rhea" id="RHEA:39160"/>
    </physiologicalReaction>
</comment>
<keyword evidence="15" id="KW-0256">Endoplasmic reticulum</keyword>
<feature type="transmembrane region" description="Helical" evidence="15">
    <location>
        <begin position="185"/>
        <end position="208"/>
    </location>
</feature>
<dbReference type="GO" id="GO:0005789">
    <property type="term" value="C:endoplasmic reticulum membrane"/>
    <property type="evidence" value="ECO:0007669"/>
    <property type="project" value="UniProtKB-SubCell"/>
</dbReference>
<comment type="subcellular location">
    <subcellularLocation>
        <location evidence="15">Endoplasmic reticulum membrane</location>
        <topology evidence="15">Multi-pass membrane protein</topology>
    </subcellularLocation>
    <subcellularLocation>
        <location evidence="1">Membrane</location>
        <topology evidence="1">Multi-pass membrane protein</topology>
    </subcellularLocation>
</comment>
<evidence type="ECO:0000256" key="15">
    <source>
        <dbReference type="RuleBase" id="RU363109"/>
    </source>
</evidence>
<dbReference type="OrthoDB" id="2157530at2759"/>
<feature type="transmembrane region" description="Helical" evidence="15">
    <location>
        <begin position="12"/>
        <end position="35"/>
    </location>
</feature>
<keyword evidence="5 15" id="KW-0444">Lipid biosynthesis</keyword>
<dbReference type="InterPro" id="IPR007482">
    <property type="entry name" value="Tyr_Pase-like_PTPLA"/>
</dbReference>
<evidence type="ECO:0000256" key="13">
    <source>
        <dbReference type="ARBA" id="ARBA00023688"/>
    </source>
</evidence>
<dbReference type="AlphaFoldDB" id="A0A6J2ULP7"/>
<dbReference type="UniPathway" id="UPA00094"/>
<comment type="similarity">
    <text evidence="3 15">Belongs to the very long-chain fatty acids dehydratase HACD family.</text>
</comment>
<sequence>MGLSSLRRAYLFLYNLLQSLGFLWIFSYMTIQLILFGQDALYSAFSSCATVLYNCQILSVVEVINPMLGLIRTPVFPVMIQVVGRNFMLFVIFGSLPEIQNQAIVFFVFYLWSAMEIFRYPFYMLACVGIEWKALSWCRYTVWMLLYPLGTIAEAVAVLHSLPVFDETRLFSIPLPKTLGLSISFSFTLRLYLGLLLFGLFTHIWHLIRQRRRHLRTDRRKDS</sequence>
<evidence type="ECO:0000256" key="8">
    <source>
        <dbReference type="ARBA" id="ARBA00022989"/>
    </source>
</evidence>
<protein>
    <recommendedName>
        <fullName evidence="4 15">Very-long-chain (3R)-3-hydroxyacyl-CoA dehydratase</fullName>
        <ecNumber evidence="4 15">4.2.1.134</ecNumber>
    </recommendedName>
</protein>
<keyword evidence="9 15" id="KW-0443">Lipid metabolism</keyword>
<dbReference type="GO" id="GO:0042761">
    <property type="term" value="P:very long-chain fatty acid biosynthetic process"/>
    <property type="evidence" value="ECO:0007669"/>
    <property type="project" value="TreeGrafter"/>
</dbReference>
<evidence type="ECO:0000256" key="9">
    <source>
        <dbReference type="ARBA" id="ARBA00023098"/>
    </source>
</evidence>
<evidence type="ECO:0000313" key="17">
    <source>
        <dbReference type="RefSeq" id="XP_030620984.1"/>
    </source>
</evidence>
<evidence type="ECO:0000256" key="12">
    <source>
        <dbReference type="ARBA" id="ARBA00023239"/>
    </source>
</evidence>
<keyword evidence="12 15" id="KW-0456">Lyase</keyword>
<dbReference type="InParanoid" id="A0A6J2ULP7"/>
<dbReference type="GO" id="GO:0102158">
    <property type="term" value="F:very-long-chain (3R)-3-hydroxyacyl-CoA dehydratase activity"/>
    <property type="evidence" value="ECO:0007669"/>
    <property type="project" value="UniProtKB-EC"/>
</dbReference>
<keyword evidence="10 15" id="KW-0472">Membrane</keyword>
<evidence type="ECO:0000256" key="1">
    <source>
        <dbReference type="ARBA" id="ARBA00004141"/>
    </source>
</evidence>
<dbReference type="GO" id="GO:0030148">
    <property type="term" value="P:sphingolipid biosynthetic process"/>
    <property type="evidence" value="ECO:0007669"/>
    <property type="project" value="TreeGrafter"/>
</dbReference>
<evidence type="ECO:0000256" key="11">
    <source>
        <dbReference type="ARBA" id="ARBA00023160"/>
    </source>
</evidence>
<feature type="transmembrane region" description="Helical" evidence="15">
    <location>
        <begin position="102"/>
        <end position="122"/>
    </location>
</feature>
<dbReference type="PANTHER" id="PTHR11035:SF20">
    <property type="entry name" value="VERY-LONG-CHAIN (3R)-3-HYDROXYACYL-COA DEHYDRATASE 3"/>
    <property type="match status" value="1"/>
</dbReference>
<evidence type="ECO:0000313" key="16">
    <source>
        <dbReference type="Proteomes" id="UP000504632"/>
    </source>
</evidence>
<keyword evidence="16" id="KW-1185">Reference proteome</keyword>
<dbReference type="GeneID" id="115804612"/>